<accession>A0A2J0Q6M1</accession>
<comment type="caution">
    <text evidence="1">The sequence shown here is derived from an EMBL/GenBank/DDBJ whole genome shotgun (WGS) entry which is preliminary data.</text>
</comment>
<protein>
    <submittedName>
        <fullName evidence="1">Uncharacterized protein</fullName>
    </submittedName>
</protein>
<sequence>MRDTVSALGYINLQDLSGLNSYVFTSWALAVYGNIAIPRSTVEINIAIFIFDMFKFLISNF</sequence>
<organism evidence="1 2">
    <name type="scientific">Candidatus Yanofskybacteria bacterium CG10_big_fil_rev_8_21_14_0_10_36_16</name>
    <dbReference type="NCBI Taxonomy" id="1975096"/>
    <lineage>
        <taxon>Bacteria</taxon>
        <taxon>Candidatus Yanofskyibacteriota</taxon>
    </lineage>
</organism>
<evidence type="ECO:0000313" key="1">
    <source>
        <dbReference type="EMBL" id="PJE50512.1"/>
    </source>
</evidence>
<evidence type="ECO:0000313" key="2">
    <source>
        <dbReference type="Proteomes" id="UP000228496"/>
    </source>
</evidence>
<name>A0A2J0Q6M1_9BACT</name>
<proteinExistence type="predicted"/>
<dbReference type="EMBL" id="PCXQ01000006">
    <property type="protein sequence ID" value="PJE50512.1"/>
    <property type="molecule type" value="Genomic_DNA"/>
</dbReference>
<reference evidence="1 2" key="1">
    <citation type="submission" date="2017-09" db="EMBL/GenBank/DDBJ databases">
        <title>Depth-based differentiation of microbial function through sediment-hosted aquifers and enrichment of novel symbionts in the deep terrestrial subsurface.</title>
        <authorList>
            <person name="Probst A.J."/>
            <person name="Ladd B."/>
            <person name="Jarett J.K."/>
            <person name="Geller-Mcgrath D.E."/>
            <person name="Sieber C.M."/>
            <person name="Emerson J.B."/>
            <person name="Anantharaman K."/>
            <person name="Thomas B.C."/>
            <person name="Malmstrom R."/>
            <person name="Stieglmeier M."/>
            <person name="Klingl A."/>
            <person name="Woyke T."/>
            <person name="Ryan C.M."/>
            <person name="Banfield J.F."/>
        </authorList>
    </citation>
    <scope>NUCLEOTIDE SEQUENCE [LARGE SCALE GENOMIC DNA]</scope>
    <source>
        <strain evidence="1">CG10_big_fil_rev_8_21_14_0_10_36_16</strain>
    </source>
</reference>
<dbReference type="AlphaFoldDB" id="A0A2J0Q6M1"/>
<dbReference type="Proteomes" id="UP000228496">
    <property type="component" value="Unassembled WGS sequence"/>
</dbReference>
<gene>
    <name evidence="1" type="ORF">COV29_03835</name>
</gene>